<sequence>MRTDCLDADYISISGADARFFLASAFLFVSQGPNCLFFVNMWEGRGPGGRVSADFAPAIKNKGGFIANLPLF</sequence>
<gene>
    <name evidence="2" type="ORF">BHV66_00740</name>
</gene>
<evidence type="ECO:0000313" key="3">
    <source>
        <dbReference type="Proteomes" id="UP000187417"/>
    </source>
</evidence>
<dbReference type="Proteomes" id="UP000187417">
    <property type="component" value="Unassembled WGS sequence"/>
</dbReference>
<dbReference type="EMBL" id="MNQH01000001">
    <property type="protein sequence ID" value="OKY96630.1"/>
    <property type="molecule type" value="Genomic_DNA"/>
</dbReference>
<reference evidence="2 3" key="1">
    <citation type="journal article" date="2016" name="Nat. Biotechnol.">
        <title>Measurement of bacterial replication rates in microbial communities.</title>
        <authorList>
            <person name="Brown C.T."/>
            <person name="Olm M.R."/>
            <person name="Thomas B.C."/>
            <person name="Banfield J.F."/>
        </authorList>
    </citation>
    <scope>NUCLEOTIDE SEQUENCE [LARGE SCALE GENOMIC DNA]</scope>
    <source>
        <strain evidence="2">CAG:67_53_122</strain>
    </source>
</reference>
<evidence type="ECO:0000256" key="1">
    <source>
        <dbReference type="SAM" id="Phobius"/>
    </source>
</evidence>
<protein>
    <submittedName>
        <fullName evidence="2">Uncharacterized protein</fullName>
    </submittedName>
</protein>
<evidence type="ECO:0000313" key="2">
    <source>
        <dbReference type="EMBL" id="OKY96630.1"/>
    </source>
</evidence>
<keyword evidence="1" id="KW-0812">Transmembrane</keyword>
<accession>A0A1Q6FCM3</accession>
<dbReference type="AlphaFoldDB" id="A0A1Q6FCM3"/>
<feature type="transmembrane region" description="Helical" evidence="1">
    <location>
        <begin position="20"/>
        <end position="42"/>
    </location>
</feature>
<organism evidence="2 3">
    <name type="scientific">Alistipes putredinis</name>
    <dbReference type="NCBI Taxonomy" id="28117"/>
    <lineage>
        <taxon>Bacteria</taxon>
        <taxon>Pseudomonadati</taxon>
        <taxon>Bacteroidota</taxon>
        <taxon>Bacteroidia</taxon>
        <taxon>Bacteroidales</taxon>
        <taxon>Rikenellaceae</taxon>
        <taxon>Alistipes</taxon>
    </lineage>
</organism>
<comment type="caution">
    <text evidence="2">The sequence shown here is derived from an EMBL/GenBank/DDBJ whole genome shotgun (WGS) entry which is preliminary data.</text>
</comment>
<proteinExistence type="predicted"/>
<keyword evidence="1" id="KW-1133">Transmembrane helix</keyword>
<dbReference type="STRING" id="28117.BHV66_00740"/>
<keyword evidence="1" id="KW-0472">Membrane</keyword>
<name>A0A1Q6FCM3_9BACT</name>